<dbReference type="CDD" id="cd00093">
    <property type="entry name" value="HTH_XRE"/>
    <property type="match status" value="1"/>
</dbReference>
<accession>A0A095YRH1</accession>
<dbReference type="Gene3D" id="1.10.260.40">
    <property type="entry name" value="lambda repressor-like DNA-binding domains"/>
    <property type="match status" value="1"/>
</dbReference>
<dbReference type="EMBL" id="JRNI01000117">
    <property type="protein sequence ID" value="KGF25035.1"/>
    <property type="molecule type" value="Genomic_DNA"/>
</dbReference>
<dbReference type="SMART" id="SM00530">
    <property type="entry name" value="HTH_XRE"/>
    <property type="match status" value="1"/>
</dbReference>
<dbReference type="InterPro" id="IPR001387">
    <property type="entry name" value="Cro/C1-type_HTH"/>
</dbReference>
<sequence length="113" mass="13120">MNTHEHTILTSLGKPTFVVLPYEDYLVLMNRKNSRIPVDETIPHEVIKLQVENNWSMIRAWREYLGITQVEMAERLEVRQPTYANMESLDARPRKATIDRIADALGISTQQLV</sequence>
<protein>
    <submittedName>
        <fullName evidence="2">XRE family transcriptional regulator</fullName>
    </submittedName>
</protein>
<gene>
    <name evidence="2" type="ORF">HMPREF2130_11610</name>
</gene>
<dbReference type="Proteomes" id="UP000029629">
    <property type="component" value="Unassembled WGS sequence"/>
</dbReference>
<evidence type="ECO:0000313" key="2">
    <source>
        <dbReference type="EMBL" id="KGF25035.1"/>
    </source>
</evidence>
<keyword evidence="3" id="KW-1185">Reference proteome</keyword>
<feature type="domain" description="HTH cro/C1-type" evidence="1">
    <location>
        <begin position="58"/>
        <end position="112"/>
    </location>
</feature>
<dbReference type="PROSITE" id="PS50943">
    <property type="entry name" value="HTH_CROC1"/>
    <property type="match status" value="1"/>
</dbReference>
<comment type="caution">
    <text evidence="2">The sequence shown here is derived from an EMBL/GenBank/DDBJ whole genome shotgun (WGS) entry which is preliminary data.</text>
</comment>
<evidence type="ECO:0000313" key="3">
    <source>
        <dbReference type="Proteomes" id="UP000029629"/>
    </source>
</evidence>
<dbReference type="eggNOG" id="COG3620">
    <property type="taxonomic scope" value="Bacteria"/>
</dbReference>
<evidence type="ECO:0000259" key="1">
    <source>
        <dbReference type="PROSITE" id="PS50943"/>
    </source>
</evidence>
<dbReference type="AlphaFoldDB" id="A0A095YRH1"/>
<dbReference type="InterPro" id="IPR010982">
    <property type="entry name" value="Lambda_DNA-bd_dom_sf"/>
</dbReference>
<reference evidence="2 3" key="1">
    <citation type="submission" date="2014-07" db="EMBL/GenBank/DDBJ databases">
        <authorList>
            <person name="McCorrison J."/>
            <person name="Sanka R."/>
            <person name="Torralba M."/>
            <person name="Gillis M."/>
            <person name="Haft D.H."/>
            <person name="Methe B."/>
            <person name="Sutton G."/>
            <person name="Nelson K.E."/>
        </authorList>
    </citation>
    <scope>NUCLEOTIDE SEQUENCE [LARGE SCALE GENOMIC DNA]</scope>
    <source>
        <strain evidence="2 3">DNF00040</strain>
    </source>
</reference>
<dbReference type="OrthoDB" id="5679339at2"/>
<dbReference type="RefSeq" id="WP_036561281.1">
    <property type="nucleotide sequence ID" value="NZ_JRNI01000117.1"/>
</dbReference>
<dbReference type="SUPFAM" id="SSF47413">
    <property type="entry name" value="lambda repressor-like DNA-binding domains"/>
    <property type="match status" value="1"/>
</dbReference>
<name>A0A095YRH1_9BURK</name>
<proteinExistence type="predicted"/>
<dbReference type="Pfam" id="PF01381">
    <property type="entry name" value="HTH_3"/>
    <property type="match status" value="1"/>
</dbReference>
<organism evidence="2 3">
    <name type="scientific">Oligella urethralis DNF00040</name>
    <dbReference type="NCBI Taxonomy" id="1401065"/>
    <lineage>
        <taxon>Bacteria</taxon>
        <taxon>Pseudomonadati</taxon>
        <taxon>Pseudomonadota</taxon>
        <taxon>Betaproteobacteria</taxon>
        <taxon>Burkholderiales</taxon>
        <taxon>Alcaligenaceae</taxon>
        <taxon>Oligella</taxon>
    </lineage>
</organism>
<dbReference type="GO" id="GO:0003677">
    <property type="term" value="F:DNA binding"/>
    <property type="evidence" value="ECO:0007669"/>
    <property type="project" value="InterPro"/>
</dbReference>